<dbReference type="Pfam" id="PF04672">
    <property type="entry name" value="Methyltransf_19"/>
    <property type="match status" value="1"/>
</dbReference>
<protein>
    <submittedName>
        <fullName evidence="2">Uncharacterized protein</fullName>
    </submittedName>
</protein>
<evidence type="ECO:0000313" key="3">
    <source>
        <dbReference type="Proteomes" id="UP000015423"/>
    </source>
</evidence>
<dbReference type="InterPro" id="IPR006764">
    <property type="entry name" value="SAM_dep_MeTrfase_SAV2177_type"/>
</dbReference>
<dbReference type="STRING" id="1214242.B446_10310"/>
<reference evidence="2 3" key="2">
    <citation type="journal article" date="2013" name="J. Biotechnol.">
        <title>Complete genome sequence of the kirromycin producer Streptomyces collinus Tu 365 consisting of a linear chromosome and two linear plasmids.</title>
        <authorList>
            <person name="Ruckert C."/>
            <person name="Szczepanowski R."/>
            <person name="Albersmeier A."/>
            <person name="Goesmann A."/>
            <person name="Iftime D."/>
            <person name="Musiol E.M."/>
            <person name="Blin K."/>
            <person name="Wohlleben W."/>
            <person name="Puhler A."/>
            <person name="Kalinowski J."/>
            <person name="Weber T."/>
        </authorList>
    </citation>
    <scope>NUCLEOTIDE SEQUENCE [LARGE SCALE GENOMIC DNA]</scope>
    <source>
        <strain evidence="3">DSM 40733 / Tue 365</strain>
    </source>
</reference>
<evidence type="ECO:0000313" key="2">
    <source>
        <dbReference type="EMBL" id="AGS68885.1"/>
    </source>
</evidence>
<proteinExistence type="predicted"/>
<dbReference type="Proteomes" id="UP000015423">
    <property type="component" value="Chromosome"/>
</dbReference>
<name>S5VKC3_STRC3</name>
<dbReference type="HOGENOM" id="CLU_2119662_0_0_11"/>
<dbReference type="EMBL" id="CP006259">
    <property type="protein sequence ID" value="AGS68885.1"/>
    <property type="molecule type" value="Genomic_DNA"/>
</dbReference>
<sequence length="114" mass="12589">MTGRDPATVGIDTSRPHPARTYDWYLGGKDNYPDDEEMGRQMPALDPRVPVMARVNRAFTHRATRRLAHQGFDGPELADPGVQIVHPWHPELGEPVPGQDDGVIPGYAAVARKP</sequence>
<evidence type="ECO:0000256" key="1">
    <source>
        <dbReference type="SAM" id="MobiDB-lite"/>
    </source>
</evidence>
<dbReference type="KEGG" id="sci:B446_10310"/>
<dbReference type="AlphaFoldDB" id="S5VKC3"/>
<dbReference type="InterPro" id="IPR029063">
    <property type="entry name" value="SAM-dependent_MTases_sf"/>
</dbReference>
<feature type="region of interest" description="Disordered" evidence="1">
    <location>
        <begin position="1"/>
        <end position="22"/>
    </location>
</feature>
<dbReference type="Gene3D" id="3.40.50.150">
    <property type="entry name" value="Vaccinia Virus protein VP39"/>
    <property type="match status" value="1"/>
</dbReference>
<keyword evidence="3" id="KW-1185">Reference proteome</keyword>
<accession>S5VKC3</accession>
<dbReference type="RefSeq" id="WP_020939359.1">
    <property type="nucleotide sequence ID" value="NC_021985.1"/>
</dbReference>
<reference evidence="3" key="1">
    <citation type="submission" date="2012-10" db="EMBL/GenBank/DDBJ databases">
        <title>The complete genome sequence of Streptomyces collinus Tu 365.</title>
        <authorList>
            <person name="Ruckert C."/>
            <person name="Szczepanowski R."/>
            <person name="Goesmann A."/>
            <person name="Pross E.K."/>
            <person name="Musiol E.M."/>
            <person name="Blin K."/>
            <person name="Wohlleben W."/>
            <person name="Puhler A."/>
            <person name="Weber T."/>
            <person name="Kalinowski J."/>
        </authorList>
    </citation>
    <scope>NUCLEOTIDE SEQUENCE [LARGE SCALE GENOMIC DNA]</scope>
    <source>
        <strain evidence="3">DSM 40733 / Tue 365</strain>
    </source>
</reference>
<dbReference type="PATRIC" id="fig|1214242.5.peg.2126"/>
<gene>
    <name evidence="2" type="ORF">B446_10310</name>
</gene>
<dbReference type="eggNOG" id="COG3315">
    <property type="taxonomic scope" value="Bacteria"/>
</dbReference>
<organism evidence="2 3">
    <name type="scientific">Streptomyces collinus (strain DSM 40733 / Tue 365)</name>
    <dbReference type="NCBI Taxonomy" id="1214242"/>
    <lineage>
        <taxon>Bacteria</taxon>
        <taxon>Bacillati</taxon>
        <taxon>Actinomycetota</taxon>
        <taxon>Actinomycetes</taxon>
        <taxon>Kitasatosporales</taxon>
        <taxon>Streptomycetaceae</taxon>
        <taxon>Streptomyces</taxon>
    </lineage>
</organism>
<dbReference type="SUPFAM" id="SSF53335">
    <property type="entry name" value="S-adenosyl-L-methionine-dependent methyltransferases"/>
    <property type="match status" value="1"/>
</dbReference>